<dbReference type="PROSITE" id="PS00383">
    <property type="entry name" value="TYR_PHOSPHATASE_1"/>
    <property type="match status" value="1"/>
</dbReference>
<dbReference type="AlphaFoldDB" id="A0A9D1Z0M1"/>
<dbReference type="InterPro" id="IPR016130">
    <property type="entry name" value="Tyr_Pase_AS"/>
</dbReference>
<proteinExistence type="predicted"/>
<name>A0A9D1Z0M1_9MICO</name>
<feature type="domain" description="Tyrosine specific protein phosphatases" evidence="1">
    <location>
        <begin position="111"/>
        <end position="165"/>
    </location>
</feature>
<dbReference type="InterPro" id="IPR029021">
    <property type="entry name" value="Prot-tyrosine_phosphatase-like"/>
</dbReference>
<protein>
    <submittedName>
        <fullName evidence="2">Tyrosine-protein phosphatase</fullName>
    </submittedName>
</protein>
<dbReference type="InterPro" id="IPR000387">
    <property type="entry name" value="Tyr_Pase_dom"/>
</dbReference>
<dbReference type="Gene3D" id="3.90.190.10">
    <property type="entry name" value="Protein tyrosine phosphatase superfamily"/>
    <property type="match status" value="1"/>
</dbReference>
<gene>
    <name evidence="2" type="ORF">H9830_14230</name>
</gene>
<dbReference type="PROSITE" id="PS50056">
    <property type="entry name" value="TYR_PHOSPHATASE_2"/>
    <property type="match status" value="1"/>
</dbReference>
<dbReference type="SUPFAM" id="SSF52799">
    <property type="entry name" value="(Phosphotyrosine protein) phosphatases II"/>
    <property type="match status" value="1"/>
</dbReference>
<evidence type="ECO:0000313" key="2">
    <source>
        <dbReference type="EMBL" id="HIY67421.1"/>
    </source>
</evidence>
<comment type="caution">
    <text evidence="2">The sequence shown here is derived from an EMBL/GenBank/DDBJ whole genome shotgun (WGS) entry which is preliminary data.</text>
</comment>
<sequence>MLQGSFNARSLSAASGEPWIFRSATLDSASEDDIRMLARSGVNHVIDLRSRLERAAVVHPFAVSVLPLYGEDELPPKGGSIEEVYRGLLSRAGHRIADAAAVVARNSGVSLVHCRIGKDRTGLVIALIALAAGMSESTVLADYALSQEEVRKHTADQVHRQLQDLHLDDVAMERARELHLDSPPEVLKNALDWLRTHFCGVEEYLVQHGLQEDDLEKLREKYLGEIPTKLTAHGREHLR</sequence>
<dbReference type="EMBL" id="DXDC01000432">
    <property type="protein sequence ID" value="HIY67421.1"/>
    <property type="molecule type" value="Genomic_DNA"/>
</dbReference>
<dbReference type="Proteomes" id="UP000824005">
    <property type="component" value="Unassembled WGS sequence"/>
</dbReference>
<reference evidence="2" key="1">
    <citation type="journal article" date="2021" name="PeerJ">
        <title>Extensive microbial diversity within the chicken gut microbiome revealed by metagenomics and culture.</title>
        <authorList>
            <person name="Gilroy R."/>
            <person name="Ravi A."/>
            <person name="Getino M."/>
            <person name="Pursley I."/>
            <person name="Horton D.L."/>
            <person name="Alikhan N.F."/>
            <person name="Baker D."/>
            <person name="Gharbi K."/>
            <person name="Hall N."/>
            <person name="Watson M."/>
            <person name="Adriaenssens E.M."/>
            <person name="Foster-Nyarko E."/>
            <person name="Jarju S."/>
            <person name="Secka A."/>
            <person name="Antonio M."/>
            <person name="Oren A."/>
            <person name="Chaudhuri R.R."/>
            <person name="La Ragione R."/>
            <person name="Hildebrand F."/>
            <person name="Pallen M.J."/>
        </authorList>
    </citation>
    <scope>NUCLEOTIDE SEQUENCE</scope>
    <source>
        <strain evidence="2">ChiGjej1B1-98</strain>
    </source>
</reference>
<organism evidence="2 3">
    <name type="scientific">Candidatus Agrococcus pullicola</name>
    <dbReference type="NCBI Taxonomy" id="2838429"/>
    <lineage>
        <taxon>Bacteria</taxon>
        <taxon>Bacillati</taxon>
        <taxon>Actinomycetota</taxon>
        <taxon>Actinomycetes</taxon>
        <taxon>Micrococcales</taxon>
        <taxon>Microbacteriaceae</taxon>
        <taxon>Agrococcus</taxon>
    </lineage>
</organism>
<dbReference type="GO" id="GO:0004721">
    <property type="term" value="F:phosphoprotein phosphatase activity"/>
    <property type="evidence" value="ECO:0007669"/>
    <property type="project" value="InterPro"/>
</dbReference>
<dbReference type="Pfam" id="PF13350">
    <property type="entry name" value="Y_phosphatase3"/>
    <property type="match status" value="1"/>
</dbReference>
<accession>A0A9D1Z0M1</accession>
<evidence type="ECO:0000259" key="1">
    <source>
        <dbReference type="PROSITE" id="PS50056"/>
    </source>
</evidence>
<evidence type="ECO:0000313" key="3">
    <source>
        <dbReference type="Proteomes" id="UP000824005"/>
    </source>
</evidence>
<reference evidence="2" key="2">
    <citation type="submission" date="2021-04" db="EMBL/GenBank/DDBJ databases">
        <authorList>
            <person name="Gilroy R."/>
        </authorList>
    </citation>
    <scope>NUCLEOTIDE SEQUENCE</scope>
    <source>
        <strain evidence="2">ChiGjej1B1-98</strain>
    </source>
</reference>
<dbReference type="InterPro" id="IPR026893">
    <property type="entry name" value="Tyr/Ser_Pase_IphP-type"/>
</dbReference>